<sequence length="248" mass="28455">MNVSDLIDRVDDFEKLTQKEQVKLIAFFHCVEYSKEFFTTTDIKAEFEKHSLSLPANVSNEVLKLKKEKPAVLISGKSGLSFQRKAKKGLEETYLGTTHKREISTTLRDLLQNVSGKEQKSFLEEAITCFEVKSFRASILMVWLLTIDTIYEHVLQVPNIAKFNNAIQAHGKYKKITINKKEDFSDIKESDFIELLRVAKLISNDTRKILDEKLGIRNSCAHPNTLVIEDYKAIAFIQDLVKNVIEKI</sequence>
<evidence type="ECO:0000313" key="2">
    <source>
        <dbReference type="Proteomes" id="UP000629420"/>
    </source>
</evidence>
<evidence type="ECO:0000313" key="1">
    <source>
        <dbReference type="EMBL" id="QQX76397.1"/>
    </source>
</evidence>
<dbReference type="Proteomes" id="UP000629420">
    <property type="component" value="Chromosome"/>
</dbReference>
<gene>
    <name evidence="1" type="ORF">JK629_13880</name>
</gene>
<reference evidence="1 2" key="1">
    <citation type="submission" date="2021-01" db="EMBL/GenBank/DDBJ databases">
        <title>Aequorivita sp. strain KX20305, a bacterium isolated from the sediment collected at a cold seep field in South China Sea.</title>
        <authorList>
            <person name="Zhang H."/>
            <person name="Li C."/>
        </authorList>
    </citation>
    <scope>NUCLEOTIDE SEQUENCE [LARGE SCALE GENOMIC DNA]</scope>
    <source>
        <strain evidence="1 2">KX20305</strain>
    </source>
</reference>
<dbReference type="EMBL" id="CP068439">
    <property type="protein sequence ID" value="QQX76397.1"/>
    <property type="molecule type" value="Genomic_DNA"/>
</dbReference>
<accession>A0ABX7DSE9</accession>
<name>A0ABX7DSE9_9FLAO</name>
<keyword evidence="2" id="KW-1185">Reference proteome</keyword>
<protein>
    <recommendedName>
        <fullName evidence="3">DUF4145 domain-containing protein</fullName>
    </recommendedName>
</protein>
<evidence type="ECO:0008006" key="3">
    <source>
        <dbReference type="Google" id="ProtNLM"/>
    </source>
</evidence>
<proteinExistence type="predicted"/>
<organism evidence="1 2">
    <name type="scientific">Aequorivita iocasae</name>
    <dbReference type="NCBI Taxonomy" id="2803865"/>
    <lineage>
        <taxon>Bacteria</taxon>
        <taxon>Pseudomonadati</taxon>
        <taxon>Bacteroidota</taxon>
        <taxon>Flavobacteriia</taxon>
        <taxon>Flavobacteriales</taxon>
        <taxon>Flavobacteriaceae</taxon>
        <taxon>Aequorivita</taxon>
    </lineage>
</organism>
<dbReference type="RefSeq" id="WP_202336202.1">
    <property type="nucleotide sequence ID" value="NZ_CP068439.1"/>
</dbReference>